<organism evidence="2 3">
    <name type="scientific">Dillenia turbinata</name>
    <dbReference type="NCBI Taxonomy" id="194707"/>
    <lineage>
        <taxon>Eukaryota</taxon>
        <taxon>Viridiplantae</taxon>
        <taxon>Streptophyta</taxon>
        <taxon>Embryophyta</taxon>
        <taxon>Tracheophyta</taxon>
        <taxon>Spermatophyta</taxon>
        <taxon>Magnoliopsida</taxon>
        <taxon>eudicotyledons</taxon>
        <taxon>Gunneridae</taxon>
        <taxon>Pentapetalae</taxon>
        <taxon>Dilleniales</taxon>
        <taxon>Dilleniaceae</taxon>
        <taxon>Dillenia</taxon>
    </lineage>
</organism>
<gene>
    <name evidence="2" type="ORF">RJ641_034833</name>
</gene>
<name>A0AAN8VV47_9MAGN</name>
<evidence type="ECO:0000313" key="3">
    <source>
        <dbReference type="Proteomes" id="UP001370490"/>
    </source>
</evidence>
<evidence type="ECO:0000256" key="1">
    <source>
        <dbReference type="SAM" id="MobiDB-lite"/>
    </source>
</evidence>
<sequence length="243" mass="27106">MKTYFTLPMEIKKRDERGNSAWQHQQRGGGPYGNGLFPNHKCAYTHPSPNSNPRALSLSLSPLFSTDAPSRRGRRERQRNSRVGDVVGRASWEKVKQSSEIRGAGSGRCQFLRQHVFRQIHGLFSISIHRSSPLTSLLLKLVHISSFQPSSAQNWLGSQGSSSGLIVKRTIRIDIPVEKFPNPFLHPLPIILPVVARYAPFLSCLTKGDWLPPLISVFLLNAVDFCLLPPCLNELSGSFLLAK</sequence>
<reference evidence="2 3" key="1">
    <citation type="submission" date="2023-12" db="EMBL/GenBank/DDBJ databases">
        <title>A high-quality genome assembly for Dillenia turbinata (Dilleniales).</title>
        <authorList>
            <person name="Chanderbali A."/>
        </authorList>
    </citation>
    <scope>NUCLEOTIDE SEQUENCE [LARGE SCALE GENOMIC DNA]</scope>
    <source>
        <strain evidence="2">LSX21</strain>
        <tissue evidence="2">Leaf</tissue>
    </source>
</reference>
<feature type="region of interest" description="Disordered" evidence="1">
    <location>
        <begin position="63"/>
        <end position="85"/>
    </location>
</feature>
<accession>A0AAN8VV47</accession>
<protein>
    <submittedName>
        <fullName evidence="2">Uncharacterized protein</fullName>
    </submittedName>
</protein>
<dbReference type="AlphaFoldDB" id="A0AAN8VV47"/>
<proteinExistence type="predicted"/>
<keyword evidence="3" id="KW-1185">Reference proteome</keyword>
<dbReference type="EMBL" id="JBAMMX010000008">
    <property type="protein sequence ID" value="KAK6934678.1"/>
    <property type="molecule type" value="Genomic_DNA"/>
</dbReference>
<feature type="region of interest" description="Disordered" evidence="1">
    <location>
        <begin position="16"/>
        <end position="35"/>
    </location>
</feature>
<dbReference type="Proteomes" id="UP001370490">
    <property type="component" value="Unassembled WGS sequence"/>
</dbReference>
<comment type="caution">
    <text evidence="2">The sequence shown here is derived from an EMBL/GenBank/DDBJ whole genome shotgun (WGS) entry which is preliminary data.</text>
</comment>
<evidence type="ECO:0000313" key="2">
    <source>
        <dbReference type="EMBL" id="KAK6934678.1"/>
    </source>
</evidence>